<dbReference type="EMBL" id="BMAU01021343">
    <property type="protein sequence ID" value="GFY17240.1"/>
    <property type="molecule type" value="Genomic_DNA"/>
</dbReference>
<keyword evidence="4" id="KW-1185">Reference proteome</keyword>
<proteinExistence type="predicted"/>
<accession>A0A8X6VR28</accession>
<organism evidence="3 4">
    <name type="scientific">Trichonephila clavipes</name>
    <name type="common">Golden silk orbweaver</name>
    <name type="synonym">Nephila clavipes</name>
    <dbReference type="NCBI Taxonomy" id="2585209"/>
    <lineage>
        <taxon>Eukaryota</taxon>
        <taxon>Metazoa</taxon>
        <taxon>Ecdysozoa</taxon>
        <taxon>Arthropoda</taxon>
        <taxon>Chelicerata</taxon>
        <taxon>Arachnida</taxon>
        <taxon>Araneae</taxon>
        <taxon>Araneomorphae</taxon>
        <taxon>Entelegynae</taxon>
        <taxon>Araneoidea</taxon>
        <taxon>Nephilidae</taxon>
        <taxon>Trichonephila</taxon>
    </lineage>
</organism>
<comment type="caution">
    <text evidence="3">The sequence shown here is derived from an EMBL/GenBank/DDBJ whole genome shotgun (WGS) entry which is preliminary data.</text>
</comment>
<protein>
    <recommendedName>
        <fullName evidence="2">Pre-C2HC domain-containing protein</fullName>
    </recommendedName>
</protein>
<evidence type="ECO:0000313" key="3">
    <source>
        <dbReference type="EMBL" id="GFY17240.1"/>
    </source>
</evidence>
<dbReference type="Pfam" id="PF07530">
    <property type="entry name" value="PRE_C2HC"/>
    <property type="match status" value="1"/>
</dbReference>
<evidence type="ECO:0000259" key="2">
    <source>
        <dbReference type="Pfam" id="PF07530"/>
    </source>
</evidence>
<reference evidence="3" key="1">
    <citation type="submission" date="2020-08" db="EMBL/GenBank/DDBJ databases">
        <title>Multicomponent nature underlies the extraordinary mechanical properties of spider dragline silk.</title>
        <authorList>
            <person name="Kono N."/>
            <person name="Nakamura H."/>
            <person name="Mori M."/>
            <person name="Yoshida Y."/>
            <person name="Ohtoshi R."/>
            <person name="Malay A.D."/>
            <person name="Moran D.A.P."/>
            <person name="Tomita M."/>
            <person name="Numata K."/>
            <person name="Arakawa K."/>
        </authorList>
    </citation>
    <scope>NUCLEOTIDE SEQUENCE</scope>
</reference>
<evidence type="ECO:0000313" key="4">
    <source>
        <dbReference type="Proteomes" id="UP000887159"/>
    </source>
</evidence>
<dbReference type="InterPro" id="IPR006579">
    <property type="entry name" value="Pre_C2HC_dom"/>
</dbReference>
<gene>
    <name evidence="3" type="primary">NCL1_60833</name>
    <name evidence="3" type="ORF">TNCV_1090161</name>
</gene>
<feature type="region of interest" description="Disordered" evidence="1">
    <location>
        <begin position="134"/>
        <end position="161"/>
    </location>
</feature>
<name>A0A8X6VR28_TRICX</name>
<sequence length="358" mass="41323">MSDIMDFSPTQQIQVAAYENLRDTVHGISALHSSMFEDVRSPSPKNSYMELYQMSTQAMARKKDEMESNFNNKEPTLDEINVCKVKKKKPSKKRKNKGKEFSEEFIFPKKTARPVSPTSTQDLIETKNNFSDLEQGVEDPLPTVKNVNSEEITPPPTKLPHPVMLKIKNNFREQIKLITEKFPKIRNRTVGDVVKMFTNDHDEYRFLIHFLKTDKEFEFYVIDNKKYKPIKAVIKDLPSSSKITDTTNDLADEGYQIESCTQLISKRTKKSLPFFLVILPRNAHNSKIFDLTYLGYLQVKVEGYLPKKGTLFADPKKKRNFATKWIKEGISFANVVRGEVPNQTPIENGKEDHPPWIP</sequence>
<dbReference type="AlphaFoldDB" id="A0A8X6VR28"/>
<feature type="domain" description="Pre-C2HC" evidence="2">
    <location>
        <begin position="248"/>
        <end position="302"/>
    </location>
</feature>
<evidence type="ECO:0000256" key="1">
    <source>
        <dbReference type="SAM" id="MobiDB-lite"/>
    </source>
</evidence>
<dbReference type="Proteomes" id="UP000887159">
    <property type="component" value="Unassembled WGS sequence"/>
</dbReference>